<dbReference type="EMBL" id="JAYMFH010000007">
    <property type="protein sequence ID" value="MEC4295048.1"/>
    <property type="molecule type" value="Genomic_DNA"/>
</dbReference>
<reference evidence="9 10" key="1">
    <citation type="submission" date="2024-01" db="EMBL/GenBank/DDBJ databases">
        <title>novel species in genus Adlercreutzia.</title>
        <authorList>
            <person name="Liu X."/>
        </authorList>
    </citation>
    <scope>NUCLEOTIDE SEQUENCE [LARGE SCALE GENOMIC DNA]</scope>
    <source>
        <strain evidence="9 10">R22</strain>
    </source>
</reference>
<gene>
    <name evidence="9" type="ORF">VJ920_06975</name>
</gene>
<keyword evidence="2" id="KW-0723">Serine/threonine-protein kinase</keyword>
<dbReference type="InterPro" id="IPR000719">
    <property type="entry name" value="Prot_kinase_dom"/>
</dbReference>
<feature type="transmembrane region" description="Helical" evidence="7">
    <location>
        <begin position="352"/>
        <end position="373"/>
    </location>
</feature>
<dbReference type="SMART" id="SM00220">
    <property type="entry name" value="S_TKc"/>
    <property type="match status" value="1"/>
</dbReference>
<keyword evidence="7" id="KW-0812">Transmembrane</keyword>
<evidence type="ECO:0000256" key="3">
    <source>
        <dbReference type="ARBA" id="ARBA00022679"/>
    </source>
</evidence>
<dbReference type="EC" id="2.7.11.1" evidence="1"/>
<dbReference type="Pfam" id="PF00069">
    <property type="entry name" value="Pkinase"/>
    <property type="match status" value="1"/>
</dbReference>
<keyword evidence="5 9" id="KW-0418">Kinase</keyword>
<dbReference type="Gene3D" id="1.10.510.10">
    <property type="entry name" value="Transferase(Phosphotransferase) domain 1"/>
    <property type="match status" value="1"/>
</dbReference>
<dbReference type="PROSITE" id="PS00108">
    <property type="entry name" value="PROTEIN_KINASE_ST"/>
    <property type="match status" value="1"/>
</dbReference>
<dbReference type="GO" id="GO:0004674">
    <property type="term" value="F:protein serine/threonine kinase activity"/>
    <property type="evidence" value="ECO:0007669"/>
    <property type="project" value="UniProtKB-EC"/>
</dbReference>
<comment type="caution">
    <text evidence="9">The sequence shown here is derived from an EMBL/GenBank/DDBJ whole genome shotgun (WGS) entry which is preliminary data.</text>
</comment>
<dbReference type="CDD" id="cd14014">
    <property type="entry name" value="STKc_PknB_like"/>
    <property type="match status" value="1"/>
</dbReference>
<keyword evidence="6" id="KW-0067">ATP-binding</keyword>
<dbReference type="RefSeq" id="WP_326439824.1">
    <property type="nucleotide sequence ID" value="NZ_JAYMFH010000007.1"/>
</dbReference>
<dbReference type="SUPFAM" id="SSF56112">
    <property type="entry name" value="Protein kinase-like (PK-like)"/>
    <property type="match status" value="1"/>
</dbReference>
<protein>
    <recommendedName>
        <fullName evidence="1">non-specific serine/threonine protein kinase</fullName>
        <ecNumber evidence="1">2.7.11.1</ecNumber>
    </recommendedName>
</protein>
<evidence type="ECO:0000313" key="9">
    <source>
        <dbReference type="EMBL" id="MEC4295048.1"/>
    </source>
</evidence>
<keyword evidence="7" id="KW-0472">Membrane</keyword>
<dbReference type="PANTHER" id="PTHR43289">
    <property type="entry name" value="MITOGEN-ACTIVATED PROTEIN KINASE KINASE KINASE 20-RELATED"/>
    <property type="match status" value="1"/>
</dbReference>
<dbReference type="Proteomes" id="UP001343724">
    <property type="component" value="Unassembled WGS sequence"/>
</dbReference>
<keyword evidence="10" id="KW-1185">Reference proteome</keyword>
<dbReference type="PROSITE" id="PS50011">
    <property type="entry name" value="PROTEIN_KINASE_DOM"/>
    <property type="match status" value="1"/>
</dbReference>
<dbReference type="InterPro" id="IPR011009">
    <property type="entry name" value="Kinase-like_dom_sf"/>
</dbReference>
<evidence type="ECO:0000256" key="6">
    <source>
        <dbReference type="ARBA" id="ARBA00022840"/>
    </source>
</evidence>
<evidence type="ECO:0000256" key="4">
    <source>
        <dbReference type="ARBA" id="ARBA00022741"/>
    </source>
</evidence>
<keyword evidence="7" id="KW-1133">Transmembrane helix</keyword>
<accession>A0ABU6IZB0</accession>
<keyword evidence="3 9" id="KW-0808">Transferase</keyword>
<evidence type="ECO:0000259" key="8">
    <source>
        <dbReference type="PROSITE" id="PS50011"/>
    </source>
</evidence>
<evidence type="ECO:0000256" key="5">
    <source>
        <dbReference type="ARBA" id="ARBA00022777"/>
    </source>
</evidence>
<evidence type="ECO:0000256" key="2">
    <source>
        <dbReference type="ARBA" id="ARBA00022527"/>
    </source>
</evidence>
<evidence type="ECO:0000256" key="7">
    <source>
        <dbReference type="SAM" id="Phobius"/>
    </source>
</evidence>
<proteinExistence type="predicted"/>
<feature type="transmembrane region" description="Helical" evidence="7">
    <location>
        <begin position="394"/>
        <end position="416"/>
    </location>
</feature>
<keyword evidence="4" id="KW-0547">Nucleotide-binding</keyword>
<name>A0ABU6IZB0_9ACTN</name>
<evidence type="ECO:0000313" key="10">
    <source>
        <dbReference type="Proteomes" id="UP001343724"/>
    </source>
</evidence>
<evidence type="ECO:0000256" key="1">
    <source>
        <dbReference type="ARBA" id="ARBA00012513"/>
    </source>
</evidence>
<dbReference type="InterPro" id="IPR008271">
    <property type="entry name" value="Ser/Thr_kinase_AS"/>
</dbReference>
<feature type="transmembrane region" description="Helical" evidence="7">
    <location>
        <begin position="318"/>
        <end position="340"/>
    </location>
</feature>
<feature type="domain" description="Protein kinase" evidence="8">
    <location>
        <begin position="1"/>
        <end position="263"/>
    </location>
</feature>
<sequence length="423" mass="46259">MEHDPLAAYLDALARDDCYRVAQVLKTAPHETTEVVYFVGANAAELGPFVRKRISGDASMGDAYGHLLAAQRAGRRFRHLPRIYDVHESDGDLVVVMEYVAGRTLRDEVYERDASLELARRWFPLLCDGVSELHEQFPAPIIHRDLKPTNVVVGGEGLTIIDFGIARAFRDGAESDTSHFGTRSYAPPEQFGFRQTDVRSDVYALGMILYYLLTEKDPSPAVTAEGFADPAIPAPLRPVLARACAFDPAVRFSSVRELKEAFLAACPSAESHATSAIAPRRSSSDFRPAGSPKIPSGRFASRVRGAFATLDSSETAGAVWDAVILLLWLLFACVLTTMPFASEGSYASWPTWLLMFQYWVFGYPFFTGLLFVLADVRIVRRVAPSAWLLKGSRLRALGVILVVAGVLSVAVSMALADALGLPV</sequence>
<organism evidence="9 10">
    <name type="scientific">Adlercreutzia shanghongiae</name>
    <dbReference type="NCBI Taxonomy" id="3111773"/>
    <lineage>
        <taxon>Bacteria</taxon>
        <taxon>Bacillati</taxon>
        <taxon>Actinomycetota</taxon>
        <taxon>Coriobacteriia</taxon>
        <taxon>Eggerthellales</taxon>
        <taxon>Eggerthellaceae</taxon>
        <taxon>Adlercreutzia</taxon>
    </lineage>
</organism>
<dbReference type="PANTHER" id="PTHR43289:SF6">
    <property type="entry name" value="SERINE_THREONINE-PROTEIN KINASE NEKL-3"/>
    <property type="match status" value="1"/>
</dbReference>